<dbReference type="PANTHER" id="PTHR38926:SF5">
    <property type="entry name" value="F-BOX AND LEUCINE-RICH REPEAT PROTEIN 6"/>
    <property type="match status" value="1"/>
</dbReference>
<organism evidence="1 2">
    <name type="scientific">Agaricus bisporus var. burnettii</name>
    <dbReference type="NCBI Taxonomy" id="192524"/>
    <lineage>
        <taxon>Eukaryota</taxon>
        <taxon>Fungi</taxon>
        <taxon>Dikarya</taxon>
        <taxon>Basidiomycota</taxon>
        <taxon>Agaricomycotina</taxon>
        <taxon>Agaricomycetes</taxon>
        <taxon>Agaricomycetidae</taxon>
        <taxon>Agaricales</taxon>
        <taxon>Agaricineae</taxon>
        <taxon>Agaricaceae</taxon>
        <taxon>Agaricus</taxon>
    </lineage>
</organism>
<dbReference type="AlphaFoldDB" id="A0A8H7F205"/>
<dbReference type="Proteomes" id="UP000629468">
    <property type="component" value="Unassembled WGS sequence"/>
</dbReference>
<proteinExistence type="predicted"/>
<gene>
    <name evidence="1" type="ORF">Agabi119p4_5590</name>
</gene>
<accession>A0A8H7F205</accession>
<dbReference type="EMBL" id="JABXXO010000007">
    <property type="protein sequence ID" value="KAF7773423.1"/>
    <property type="molecule type" value="Genomic_DNA"/>
</dbReference>
<dbReference type="Gene3D" id="3.80.10.10">
    <property type="entry name" value="Ribonuclease Inhibitor"/>
    <property type="match status" value="1"/>
</dbReference>
<reference evidence="1 2" key="1">
    <citation type="journal article" name="Sci. Rep.">
        <title>Telomere-to-telomere assembled and centromere annotated genomes of the two main subspecies of the button mushroom Agaricus bisporus reveal especially polymorphic chromosome ends.</title>
        <authorList>
            <person name="Sonnenberg A.S.M."/>
            <person name="Sedaghat-Telgerd N."/>
            <person name="Lavrijssen B."/>
            <person name="Ohm R.A."/>
            <person name="Hendrickx P.M."/>
            <person name="Scholtmeijer K."/>
            <person name="Baars J.J.P."/>
            <person name="van Peer A."/>
        </authorList>
    </citation>
    <scope>NUCLEOTIDE SEQUENCE [LARGE SCALE GENOMIC DNA]</scope>
    <source>
        <strain evidence="1 2">H119_p4</strain>
    </source>
</reference>
<dbReference type="InterPro" id="IPR032675">
    <property type="entry name" value="LRR_dom_sf"/>
</dbReference>
<dbReference type="PANTHER" id="PTHR38926">
    <property type="entry name" value="F-BOX DOMAIN CONTAINING PROTEIN, EXPRESSED"/>
    <property type="match status" value="1"/>
</dbReference>
<dbReference type="SUPFAM" id="SSF52047">
    <property type="entry name" value="RNI-like"/>
    <property type="match status" value="1"/>
</dbReference>
<comment type="caution">
    <text evidence="1">The sequence shown here is derived from an EMBL/GenBank/DDBJ whole genome shotgun (WGS) entry which is preliminary data.</text>
</comment>
<evidence type="ECO:0008006" key="3">
    <source>
        <dbReference type="Google" id="ProtNLM"/>
    </source>
</evidence>
<evidence type="ECO:0000313" key="1">
    <source>
        <dbReference type="EMBL" id="KAF7773423.1"/>
    </source>
</evidence>
<evidence type="ECO:0000313" key="2">
    <source>
        <dbReference type="Proteomes" id="UP000629468"/>
    </source>
</evidence>
<name>A0A8H7F205_AGABI</name>
<sequence length="452" mass="51624">MLPRMLLFSALRSRRSTETSVFSFPQCSMVNLPPEILGEIFTAYISLPSSTACWEDSNVLSSARGDSPMILGQICSYWRRVALSMPLLWSSIYIECPMPDHVELIQTWLDRAGTCPLDLCLRDWLDSSNRGCSEGTEAILKIFVEKSRSWRSIDLVIELRESSILDELEWDSCPNLETAALSARYWNQETLDTLWAKVHRSPSLRQVNWYRCFQNGLPSHTPWAQLRHIRTLNELSDTDIIFLLRACPNLRSLDTRYTASLSGQLNSSSIISHSDLESLFLNVVSHSTPLFDHISLPSLRTLRLTNECSSDPLDIDETIGRPVEGCLQRSACSLRVLEVFHFDRGNDLTQFLQSILYVPATRDLSRFDLYPLRSDACEHDMLAKHPSQCVRECASAMENDRCVPDVNPFLLLDKDSVDEDSIKIEWDLLSPLPENDRTTFTHHHLAQLHFDD</sequence>
<protein>
    <recommendedName>
        <fullName evidence="3">F-box domain-containing protein</fullName>
    </recommendedName>
</protein>